<dbReference type="Gene3D" id="3.40.50.1820">
    <property type="entry name" value="alpha/beta hydrolase"/>
    <property type="match status" value="1"/>
</dbReference>
<evidence type="ECO:0000313" key="3">
    <source>
        <dbReference type="EMBL" id="NYD34209.1"/>
    </source>
</evidence>
<dbReference type="GO" id="GO:0016747">
    <property type="term" value="F:acyltransferase activity, transferring groups other than amino-acyl groups"/>
    <property type="evidence" value="ECO:0007669"/>
    <property type="project" value="TreeGrafter"/>
</dbReference>
<comment type="caution">
    <text evidence="3">The sequence shown here is derived from an EMBL/GenBank/DDBJ whole genome shotgun (WGS) entry which is preliminary data.</text>
</comment>
<feature type="transmembrane region" description="Helical" evidence="2">
    <location>
        <begin position="76"/>
        <end position="97"/>
    </location>
</feature>
<dbReference type="RefSeq" id="WP_179792180.1">
    <property type="nucleotide sequence ID" value="NZ_BAABHP010000012.1"/>
</dbReference>
<dbReference type="InterPro" id="IPR000801">
    <property type="entry name" value="Esterase-like"/>
</dbReference>
<dbReference type="PANTHER" id="PTHR48098">
    <property type="entry name" value="ENTEROCHELIN ESTERASE-RELATED"/>
    <property type="match status" value="1"/>
</dbReference>
<dbReference type="GO" id="GO:0016787">
    <property type="term" value="F:hydrolase activity"/>
    <property type="evidence" value="ECO:0007669"/>
    <property type="project" value="UniProtKB-KW"/>
</dbReference>
<gene>
    <name evidence="3" type="ORF">BJ983_000311</name>
</gene>
<keyword evidence="2" id="KW-1133">Transmembrane helix</keyword>
<keyword evidence="2" id="KW-0812">Transmembrane</keyword>
<dbReference type="Proteomes" id="UP000535890">
    <property type="component" value="Unassembled WGS sequence"/>
</dbReference>
<keyword evidence="3" id="KW-0378">Hydrolase</keyword>
<dbReference type="EMBL" id="JACCBN010000001">
    <property type="protein sequence ID" value="NYD34209.1"/>
    <property type="molecule type" value="Genomic_DNA"/>
</dbReference>
<organism evidence="3 4">
    <name type="scientific">Actinomycetospora corticicola</name>
    <dbReference type="NCBI Taxonomy" id="663602"/>
    <lineage>
        <taxon>Bacteria</taxon>
        <taxon>Bacillati</taxon>
        <taxon>Actinomycetota</taxon>
        <taxon>Actinomycetes</taxon>
        <taxon>Pseudonocardiales</taxon>
        <taxon>Pseudonocardiaceae</taxon>
        <taxon>Actinomycetospora</taxon>
    </lineage>
</organism>
<keyword evidence="2" id="KW-0472">Membrane</keyword>
<evidence type="ECO:0000313" key="4">
    <source>
        <dbReference type="Proteomes" id="UP000535890"/>
    </source>
</evidence>
<sequence>MSRRTGVSLLQGWLPITIQALAAVLLVLLAVWLLRGARPRPVVVTLVVAAAAAALAVVGTRWSLRDQDLQADPPPVALWVWAALAAVALVLLVAAVVRRGWWRRGLAVGTLLLALLAAGVQANVWVGYFPTVAEAYAQLTAAPLPDEASPAAVDAMRGTPRTTGVVVPMTTPDDVSHFAHRTEYVYLPPAWFAPHAPSLPAVMMVGGEFATPTDWIRTGDAVVTADAYARTHGGLAPILVFADSTGSFRNDTECVDGPRGNAATHLVDEVRPYVVAHFAADASPAQWGVVGWSTGGTCAVDLGVTRPDAFSAFEDIQGDLAPNAGGAQQTLAQLYGGNAAAQAAFDPTTVLAHHAPYPDSAGWFADNPSTRPARHAPTTAPPADPRAGMGGRKDPAPATMQGQQATEARTLCAEATARGITCSVHISPGKHTWQFAHAAFADALPWLAGRLGLPSAVGAPTVRS</sequence>
<dbReference type="InterPro" id="IPR029058">
    <property type="entry name" value="AB_hydrolase_fold"/>
</dbReference>
<proteinExistence type="predicted"/>
<protein>
    <submittedName>
        <fullName evidence="3">S-formylglutathione hydrolase FrmB</fullName>
    </submittedName>
</protein>
<dbReference type="PANTHER" id="PTHR48098:SF1">
    <property type="entry name" value="DIACYLGLYCEROL ACYLTRANSFERASE_MYCOLYLTRANSFERASE AG85A"/>
    <property type="match status" value="1"/>
</dbReference>
<evidence type="ECO:0000256" key="2">
    <source>
        <dbReference type="SAM" id="Phobius"/>
    </source>
</evidence>
<feature type="transmembrane region" description="Helical" evidence="2">
    <location>
        <begin position="106"/>
        <end position="128"/>
    </location>
</feature>
<reference evidence="3 4" key="1">
    <citation type="submission" date="2020-07" db="EMBL/GenBank/DDBJ databases">
        <title>Sequencing the genomes of 1000 actinobacteria strains.</title>
        <authorList>
            <person name="Klenk H.-P."/>
        </authorList>
    </citation>
    <scope>NUCLEOTIDE SEQUENCE [LARGE SCALE GENOMIC DNA]</scope>
    <source>
        <strain evidence="3 4">DSM 45772</strain>
    </source>
</reference>
<dbReference type="AlphaFoldDB" id="A0A7Y9J412"/>
<feature type="transmembrane region" description="Helical" evidence="2">
    <location>
        <begin position="41"/>
        <end position="64"/>
    </location>
</feature>
<feature type="transmembrane region" description="Helical" evidence="2">
    <location>
        <begin position="12"/>
        <end position="34"/>
    </location>
</feature>
<accession>A0A7Y9J412</accession>
<feature type="region of interest" description="Disordered" evidence="1">
    <location>
        <begin position="362"/>
        <end position="405"/>
    </location>
</feature>
<dbReference type="Pfam" id="PF00756">
    <property type="entry name" value="Esterase"/>
    <property type="match status" value="1"/>
</dbReference>
<dbReference type="InterPro" id="IPR050583">
    <property type="entry name" value="Mycobacterial_A85_antigen"/>
</dbReference>
<keyword evidence="4" id="KW-1185">Reference proteome</keyword>
<name>A0A7Y9J412_9PSEU</name>
<dbReference type="SUPFAM" id="SSF53474">
    <property type="entry name" value="alpha/beta-Hydrolases"/>
    <property type="match status" value="1"/>
</dbReference>
<evidence type="ECO:0000256" key="1">
    <source>
        <dbReference type="SAM" id="MobiDB-lite"/>
    </source>
</evidence>